<keyword evidence="3 7" id="KW-0963">Cytoplasm</keyword>
<dbReference type="InterPro" id="IPR029045">
    <property type="entry name" value="ClpP/crotonase-like_dom_sf"/>
</dbReference>
<dbReference type="SUPFAM" id="SSF69304">
    <property type="entry name" value="Tricorn protease N-terminal domain"/>
    <property type="match status" value="1"/>
</dbReference>
<keyword evidence="5 7" id="KW-0378">Hydrolase</keyword>
<evidence type="ECO:0000256" key="1">
    <source>
        <dbReference type="ARBA" id="ARBA00004496"/>
    </source>
</evidence>
<comment type="subcellular location">
    <subcellularLocation>
        <location evidence="1 7">Cytoplasm</location>
    </subcellularLocation>
</comment>
<feature type="active site" description="Charge relay system" evidence="8">
    <location>
        <position position="744"/>
    </location>
</feature>
<dbReference type="SUPFAM" id="SSF50156">
    <property type="entry name" value="PDZ domain-like"/>
    <property type="match status" value="1"/>
</dbReference>
<dbReference type="SUPFAM" id="SSF82171">
    <property type="entry name" value="DPP6 N-terminal domain-like"/>
    <property type="match status" value="1"/>
</dbReference>
<feature type="chain" id="PRO_5031531857" description="Tricorn protease homolog" evidence="11">
    <location>
        <begin position="21"/>
        <end position="1087"/>
    </location>
</feature>
<evidence type="ECO:0000256" key="11">
    <source>
        <dbReference type="SAM" id="SignalP"/>
    </source>
</evidence>
<keyword evidence="4 7" id="KW-0645">Protease</keyword>
<dbReference type="InterPro" id="IPR005151">
    <property type="entry name" value="Tail-specific_protease"/>
</dbReference>
<evidence type="ECO:0000256" key="7">
    <source>
        <dbReference type="PIRNR" id="PIRNR036421"/>
    </source>
</evidence>
<comment type="caution">
    <text evidence="13">The sequence shown here is derived from an EMBL/GenBank/DDBJ whole genome shotgun (WGS) entry which is preliminary data.</text>
</comment>
<evidence type="ECO:0000256" key="2">
    <source>
        <dbReference type="ARBA" id="ARBA00008524"/>
    </source>
</evidence>
<gene>
    <name evidence="13" type="ORF">HNQ39_000055</name>
</gene>
<dbReference type="PANTHER" id="PTHR43253:SF1">
    <property type="entry name" value="TRICORN PROTEASE HOMOLOG 2-RELATED"/>
    <property type="match status" value="1"/>
</dbReference>
<dbReference type="SUPFAM" id="SSF52096">
    <property type="entry name" value="ClpP/crotonase"/>
    <property type="match status" value="1"/>
</dbReference>
<dbReference type="EMBL" id="JACHGW010000001">
    <property type="protein sequence ID" value="MBB6048293.1"/>
    <property type="molecule type" value="Genomic_DNA"/>
</dbReference>
<keyword evidence="6 7" id="KW-0720">Serine protease</keyword>
<dbReference type="Pfam" id="PF26549">
    <property type="entry name" value="Tricorn_N"/>
    <property type="match status" value="1"/>
</dbReference>
<dbReference type="Pfam" id="PF26550">
    <property type="entry name" value="Tricorn_2nd"/>
    <property type="match status" value="1"/>
</dbReference>
<dbReference type="EC" id="3.4.21.-" evidence="7"/>
<dbReference type="Pfam" id="PF14684">
    <property type="entry name" value="Tricorn_C1"/>
    <property type="match status" value="1"/>
</dbReference>
<evidence type="ECO:0000259" key="12">
    <source>
        <dbReference type="SMART" id="SM00245"/>
    </source>
</evidence>
<evidence type="ECO:0000256" key="5">
    <source>
        <dbReference type="ARBA" id="ARBA00022801"/>
    </source>
</evidence>
<dbReference type="PIRSF" id="PIRSF036421">
    <property type="entry name" value="Tricorn_protease"/>
    <property type="match status" value="1"/>
</dbReference>
<dbReference type="InterPro" id="IPR036034">
    <property type="entry name" value="PDZ_sf"/>
</dbReference>
<feature type="active site" description="Nucleophile" evidence="8">
    <location>
        <position position="971"/>
    </location>
</feature>
<comment type="similarity">
    <text evidence="2 7">Belongs to the peptidase S41B family.</text>
</comment>
<dbReference type="RefSeq" id="WP_184191754.1">
    <property type="nucleotide sequence ID" value="NZ_JACHGW010000001.1"/>
</dbReference>
<evidence type="ECO:0000313" key="14">
    <source>
        <dbReference type="Proteomes" id="UP000520814"/>
    </source>
</evidence>
<reference evidence="13 14" key="1">
    <citation type="submission" date="2020-08" db="EMBL/GenBank/DDBJ databases">
        <title>Genomic Encyclopedia of Type Strains, Phase IV (KMG-IV): sequencing the most valuable type-strain genomes for metagenomic binning, comparative biology and taxonomic classification.</title>
        <authorList>
            <person name="Goeker M."/>
        </authorList>
    </citation>
    <scope>NUCLEOTIDE SEQUENCE [LARGE SCALE GENOMIC DNA]</scope>
    <source>
        <strain evidence="13 14">DSM 23562</strain>
    </source>
</reference>
<dbReference type="Gene3D" id="2.120.10.60">
    <property type="entry name" value="Tricorn protease N-terminal domain"/>
    <property type="match status" value="1"/>
</dbReference>
<evidence type="ECO:0000256" key="10">
    <source>
        <dbReference type="SAM" id="MobiDB-lite"/>
    </source>
</evidence>
<feature type="domain" description="Tail specific protease" evidence="12">
    <location>
        <begin position="832"/>
        <end position="1040"/>
    </location>
</feature>
<dbReference type="PANTHER" id="PTHR43253">
    <property type="entry name" value="TRICORN PROTEASE HOMOLOG 2-RELATED"/>
    <property type="match status" value="1"/>
</dbReference>
<comment type="function">
    <text evidence="7">Degrades oligopeptides.</text>
</comment>
<dbReference type="Gene3D" id="2.30.42.10">
    <property type="match status" value="1"/>
</dbReference>
<feature type="region of interest" description="Disordered" evidence="10">
    <location>
        <begin position="546"/>
        <end position="569"/>
    </location>
</feature>
<evidence type="ECO:0000256" key="3">
    <source>
        <dbReference type="ARBA" id="ARBA00022490"/>
    </source>
</evidence>
<dbReference type="InterPro" id="IPR028204">
    <property type="entry name" value="Tricorn_C1"/>
</dbReference>
<dbReference type="Gene3D" id="3.90.226.10">
    <property type="entry name" value="2-enoyl-CoA Hydratase, Chain A, domain 1"/>
    <property type="match status" value="1"/>
</dbReference>
<dbReference type="GO" id="GO:0006508">
    <property type="term" value="P:proteolysis"/>
    <property type="evidence" value="ECO:0007669"/>
    <property type="project" value="UniProtKB-UniRule"/>
</dbReference>
<dbReference type="CDD" id="cd07562">
    <property type="entry name" value="Peptidase_S41_TRI"/>
    <property type="match status" value="1"/>
</dbReference>
<dbReference type="GO" id="GO:0008236">
    <property type="term" value="F:serine-type peptidase activity"/>
    <property type="evidence" value="ECO:0007669"/>
    <property type="project" value="UniProtKB-UniRule"/>
</dbReference>
<feature type="compositionally biased region" description="Basic and acidic residues" evidence="10">
    <location>
        <begin position="546"/>
        <end position="566"/>
    </location>
</feature>
<dbReference type="Gene3D" id="3.30.750.44">
    <property type="match status" value="1"/>
</dbReference>
<dbReference type="Pfam" id="PF14685">
    <property type="entry name" value="PDZ_Tricorn"/>
    <property type="match status" value="1"/>
</dbReference>
<organism evidence="13 14">
    <name type="scientific">Armatimonas rosea</name>
    <dbReference type="NCBI Taxonomy" id="685828"/>
    <lineage>
        <taxon>Bacteria</taxon>
        <taxon>Bacillati</taxon>
        <taxon>Armatimonadota</taxon>
        <taxon>Armatimonadia</taxon>
        <taxon>Armatimonadales</taxon>
        <taxon>Armatimonadaceae</taxon>
        <taxon>Armatimonas</taxon>
    </lineage>
</organism>
<dbReference type="Proteomes" id="UP000520814">
    <property type="component" value="Unassembled WGS sequence"/>
</dbReference>
<feature type="active site" description="Charge relay system" evidence="8">
    <location>
        <position position="1029"/>
    </location>
</feature>
<evidence type="ECO:0000256" key="9">
    <source>
        <dbReference type="PIRSR" id="PIRSR036421-3"/>
    </source>
</evidence>
<name>A0A7W9SLU2_ARMRO</name>
<keyword evidence="14" id="KW-1185">Reference proteome</keyword>
<accession>A0A7W9SLU2</accession>
<evidence type="ECO:0000256" key="6">
    <source>
        <dbReference type="ARBA" id="ARBA00022825"/>
    </source>
</evidence>
<feature type="signal peptide" evidence="11">
    <location>
        <begin position="1"/>
        <end position="20"/>
    </location>
</feature>
<dbReference type="InterPro" id="IPR029414">
    <property type="entry name" value="Tricorn_PDZ"/>
</dbReference>
<dbReference type="Gene3D" id="2.130.10.10">
    <property type="entry name" value="YVTN repeat-like/Quinoprotein amine dehydrogenase"/>
    <property type="match status" value="1"/>
</dbReference>
<dbReference type="InterPro" id="IPR015943">
    <property type="entry name" value="WD40/YVTN_repeat-like_dom_sf"/>
</dbReference>
<feature type="site" description="Transition state stabilizer; via amide nitrogen" evidence="9">
    <location>
        <position position="972"/>
    </location>
</feature>
<dbReference type="GO" id="GO:0005737">
    <property type="term" value="C:cytoplasm"/>
    <property type="evidence" value="ECO:0007669"/>
    <property type="project" value="UniProtKB-SubCell"/>
</dbReference>
<proteinExistence type="inferred from homology"/>
<evidence type="ECO:0000313" key="13">
    <source>
        <dbReference type="EMBL" id="MBB6048293.1"/>
    </source>
</evidence>
<sequence>MIIPAPFFLATLALSQPMQAAPRGYFRTPSLRGETVVFAAEGDLWRVAVGGGGATRLTTHPSEESNPALSPDGKWVAFSASYEGPDEVYVMPSTGGEPTRLTFGAGGTVAGWTKDGKILYATGKHSSLPSTQLVALDPNTKQRTRIPLAQASDGVYDDVGNLFFTRFDFQGSQTKRYQGGTAQNLWKLAPGATEAVALTADFKGTSRNPMVWKDRVYFLSDRDGIMNVWSMDTNGKSVKQVTHETGFDVQNPQLDTTTGKLIYQHGADLYVADAATGTSTKLGITLSSDFDQLRERWITRPLDWVTAAHLSPSGDKLVLTARGQVFVVPTGKTGRIVEATRKPGVRYREARFLPDGKGLVALSDESGEVELWKLPPTGEVTAPREQLTKDGQVLRWDTTPSPDGKWIAHTDKFNRLHLYDATAKTTKVIATSDDGGIGSVTFSPDSRYIAFSFPCANSFSQLRLYDIKTGKTTELTTDRYDCSDPAFSPDGKFLYFLSDRSFNSKVGSPWGPRQPEPFFENQTQVFALSLQPGNRSPFLPENELDAEKKAEEKKPEEKKPDEKKPEPGLPAIVTEGIATRLSLVPVPAGSYGNLKTDGKKLFLTANTDSGTHLMAIVIRSEDIKLDTLVTGIGSYELSADSKKLLVGQNNAYLVFDASGGPDPARSRVSLLDRWSFSLDPKEEWKQMYDEAWRLHRDYFYDPKLHNVDWPALREKYRPLAARIACRADLSDVLAQLMGELSVLHTFVYGGDQRGGTDSVGVATLGAEWEKDEAKGGWRITRLWRTDPDMPEKLGPLLKPGVEASEGDVIAQINGVPTLSLDDPAQLLRAQTNKQVRLKLFPGGDSSKARDVIVTAISGGQEWDLRYSDWEFTRRQAVEKAAPGKLGYVHLRAMGSGDIAQWEREFYPVFNRDGLIIDVRHNNGGNIDSWILEKLARKAWMFWKAPVGAPTWNMQYAFRGKVVVLCDESTASDGEAFAEGFKRLGLGKVIGTRTWGGEVWLTSSNTLVDRGIATAAEFGVFGPEGNWLIEGHGVEPDIVVDNLPRATYDGKDAQLDAAIQHLLKELAKNPVPKIKVPPYPDKSFPKRR</sequence>
<dbReference type="InterPro" id="IPR012393">
    <property type="entry name" value="Tricorn_protease"/>
</dbReference>
<evidence type="ECO:0000256" key="4">
    <source>
        <dbReference type="ARBA" id="ARBA00022670"/>
    </source>
</evidence>
<dbReference type="AlphaFoldDB" id="A0A7W9SLU2"/>
<evidence type="ECO:0000256" key="8">
    <source>
        <dbReference type="PIRSR" id="PIRSR036421-1"/>
    </source>
</evidence>
<dbReference type="SMART" id="SM00245">
    <property type="entry name" value="TSPc"/>
    <property type="match status" value="1"/>
</dbReference>
<dbReference type="Pfam" id="PF03572">
    <property type="entry name" value="Peptidase_S41"/>
    <property type="match status" value="1"/>
</dbReference>
<protein>
    <recommendedName>
        <fullName evidence="7">Tricorn protease homolog</fullName>
        <ecNumber evidence="7">3.4.21.-</ecNumber>
    </recommendedName>
</protein>
<keyword evidence="11" id="KW-0732">Signal</keyword>